<reference evidence="2" key="1">
    <citation type="submission" date="2023-07" db="EMBL/GenBank/DDBJ databases">
        <title>Functional and genomic diversity of the sorghum phyllosphere microbiome.</title>
        <authorList>
            <person name="Shade A."/>
        </authorList>
    </citation>
    <scope>NUCLEOTIDE SEQUENCE [LARGE SCALE GENOMIC DNA]</scope>
    <source>
        <strain evidence="2">SORGH_AS_0422</strain>
    </source>
</reference>
<organism evidence="1 2">
    <name type="scientific">Mucilaginibacter terrae</name>
    <dbReference type="NCBI Taxonomy" id="1955052"/>
    <lineage>
        <taxon>Bacteria</taxon>
        <taxon>Pseudomonadati</taxon>
        <taxon>Bacteroidota</taxon>
        <taxon>Sphingobacteriia</taxon>
        <taxon>Sphingobacteriales</taxon>
        <taxon>Sphingobacteriaceae</taxon>
        <taxon>Mucilaginibacter</taxon>
    </lineage>
</organism>
<comment type="caution">
    <text evidence="1">The sequence shown here is derived from an EMBL/GenBank/DDBJ whole genome shotgun (WGS) entry which is preliminary data.</text>
</comment>
<evidence type="ECO:0000313" key="1">
    <source>
        <dbReference type="EMBL" id="MDT3405058.1"/>
    </source>
</evidence>
<dbReference type="Proteomes" id="UP001258315">
    <property type="component" value="Unassembled WGS sequence"/>
</dbReference>
<proteinExistence type="predicted"/>
<accession>A0ABU3GZ73</accession>
<dbReference type="EMBL" id="JAVLVU010000001">
    <property type="protein sequence ID" value="MDT3405058.1"/>
    <property type="molecule type" value="Genomic_DNA"/>
</dbReference>
<gene>
    <name evidence="1" type="ORF">QE417_004130</name>
</gene>
<protein>
    <submittedName>
        <fullName evidence="1">Uncharacterized protein</fullName>
    </submittedName>
</protein>
<sequence length="39" mass="4668">MYCKQRGNFYNFSLVQEKFSVGNAAIVTNNFKMHNYFKK</sequence>
<keyword evidence="2" id="KW-1185">Reference proteome</keyword>
<name>A0ABU3GZ73_9SPHI</name>
<evidence type="ECO:0000313" key="2">
    <source>
        <dbReference type="Proteomes" id="UP001258315"/>
    </source>
</evidence>